<dbReference type="Proteomes" id="UP000594638">
    <property type="component" value="Unassembled WGS sequence"/>
</dbReference>
<evidence type="ECO:0000313" key="1">
    <source>
        <dbReference type="EMBL" id="CAA2953428.1"/>
    </source>
</evidence>
<sequence length="79" mass="8174">MIFPYCFFARRQRQSTTADGSVAVEGVLSMMQVCGGDVVQDLVVDGIEVVVLTVGRADVGDVGGAAIAGNSGDKALVQR</sequence>
<protein>
    <submittedName>
        <fullName evidence="1">Uncharacterized protein</fullName>
    </submittedName>
</protein>
<dbReference type="EMBL" id="CACTIH010000091">
    <property type="protein sequence ID" value="CAA2953428.1"/>
    <property type="molecule type" value="Genomic_DNA"/>
</dbReference>
<accession>A0A8S0PHT4</accession>
<comment type="caution">
    <text evidence="1">The sequence shown here is derived from an EMBL/GenBank/DDBJ whole genome shotgun (WGS) entry which is preliminary data.</text>
</comment>
<reference evidence="1 2" key="1">
    <citation type="submission" date="2019-12" db="EMBL/GenBank/DDBJ databases">
        <authorList>
            <person name="Alioto T."/>
            <person name="Alioto T."/>
            <person name="Gomez Garrido J."/>
        </authorList>
    </citation>
    <scope>NUCLEOTIDE SEQUENCE [LARGE SCALE GENOMIC DNA]</scope>
</reference>
<name>A0A8S0PHT4_OLEEU</name>
<evidence type="ECO:0000313" key="2">
    <source>
        <dbReference type="Proteomes" id="UP000594638"/>
    </source>
</evidence>
<dbReference type="AlphaFoldDB" id="A0A8S0PHT4"/>
<keyword evidence="2" id="KW-1185">Reference proteome</keyword>
<gene>
    <name evidence="1" type="ORF">OLEA9_A011939</name>
</gene>
<dbReference type="Gramene" id="OE9A011939T1">
    <property type="protein sequence ID" value="OE9A011939C1"/>
    <property type="gene ID" value="OE9A011939"/>
</dbReference>
<organism evidence="1 2">
    <name type="scientific">Olea europaea subsp. europaea</name>
    <dbReference type="NCBI Taxonomy" id="158383"/>
    <lineage>
        <taxon>Eukaryota</taxon>
        <taxon>Viridiplantae</taxon>
        <taxon>Streptophyta</taxon>
        <taxon>Embryophyta</taxon>
        <taxon>Tracheophyta</taxon>
        <taxon>Spermatophyta</taxon>
        <taxon>Magnoliopsida</taxon>
        <taxon>eudicotyledons</taxon>
        <taxon>Gunneridae</taxon>
        <taxon>Pentapetalae</taxon>
        <taxon>asterids</taxon>
        <taxon>lamiids</taxon>
        <taxon>Lamiales</taxon>
        <taxon>Oleaceae</taxon>
        <taxon>Oleeae</taxon>
        <taxon>Olea</taxon>
    </lineage>
</organism>
<proteinExistence type="predicted"/>